<feature type="domain" description="Periplasmic binding protein" evidence="5">
    <location>
        <begin position="41"/>
        <end position="295"/>
    </location>
</feature>
<comment type="caution">
    <text evidence="6">The sequence shown here is derived from an EMBL/GenBank/DDBJ whole genome shotgun (WGS) entry which is preliminary data.</text>
</comment>
<evidence type="ECO:0000259" key="5">
    <source>
        <dbReference type="Pfam" id="PF13407"/>
    </source>
</evidence>
<name>A0A1R1AXM0_PAELA</name>
<dbReference type="PANTHER" id="PTHR46847:SF3">
    <property type="entry name" value="GALACTOFURANOSE-BINDING PROTEIN YTFQ"/>
    <property type="match status" value="1"/>
</dbReference>
<feature type="compositionally biased region" description="Basic and acidic residues" evidence="4">
    <location>
        <begin position="323"/>
        <end position="337"/>
    </location>
</feature>
<dbReference type="InterPro" id="IPR025997">
    <property type="entry name" value="SBP_2_dom"/>
</dbReference>
<evidence type="ECO:0000313" key="7">
    <source>
        <dbReference type="Proteomes" id="UP000187074"/>
    </source>
</evidence>
<accession>A0A1R1AXM0</accession>
<dbReference type="EMBL" id="MRTF01000008">
    <property type="protein sequence ID" value="OME90288.1"/>
    <property type="molecule type" value="Genomic_DNA"/>
</dbReference>
<organism evidence="6 7">
    <name type="scientific">Paenibacillus lautus</name>
    <name type="common">Bacillus lautus</name>
    <dbReference type="NCBI Taxonomy" id="1401"/>
    <lineage>
        <taxon>Bacteria</taxon>
        <taxon>Bacillati</taxon>
        <taxon>Bacillota</taxon>
        <taxon>Bacilli</taxon>
        <taxon>Bacillales</taxon>
        <taxon>Paenibacillaceae</taxon>
        <taxon>Paenibacillus</taxon>
    </lineage>
</organism>
<evidence type="ECO:0000256" key="1">
    <source>
        <dbReference type="ARBA" id="ARBA00004196"/>
    </source>
</evidence>
<dbReference type="Pfam" id="PF13407">
    <property type="entry name" value="Peripla_BP_4"/>
    <property type="match status" value="2"/>
</dbReference>
<feature type="domain" description="Periplasmic binding protein" evidence="5">
    <location>
        <begin position="350"/>
        <end position="606"/>
    </location>
</feature>
<evidence type="ECO:0000256" key="2">
    <source>
        <dbReference type="ARBA" id="ARBA00007639"/>
    </source>
</evidence>
<dbReference type="CDD" id="cd06308">
    <property type="entry name" value="PBP1_sensor_kinase-like"/>
    <property type="match status" value="1"/>
</dbReference>
<dbReference type="InterPro" id="IPR028082">
    <property type="entry name" value="Peripla_BP_I"/>
</dbReference>
<dbReference type="Gene3D" id="3.40.50.2300">
    <property type="match status" value="4"/>
</dbReference>
<dbReference type="OrthoDB" id="9814427at2"/>
<comment type="similarity">
    <text evidence="2">Belongs to the bacterial solute-binding protein 2 family.</text>
</comment>
<dbReference type="SUPFAM" id="SSF53822">
    <property type="entry name" value="Periplasmic binding protein-like I"/>
    <property type="match status" value="2"/>
</dbReference>
<proteinExistence type="inferred from homology"/>
<dbReference type="RefSeq" id="WP_076324815.1">
    <property type="nucleotide sequence ID" value="NZ_MRTF01000008.1"/>
</dbReference>
<protein>
    <submittedName>
        <fullName evidence="6">LacI family transcriptional regulator</fullName>
    </submittedName>
</protein>
<keyword evidence="3" id="KW-0732">Signal</keyword>
<evidence type="ECO:0000313" key="6">
    <source>
        <dbReference type="EMBL" id="OME90288.1"/>
    </source>
</evidence>
<dbReference type="AlphaFoldDB" id="A0A1R1AXM0"/>
<dbReference type="CDD" id="cd06309">
    <property type="entry name" value="PBP1_galactofuranose_YtfQ-like"/>
    <property type="match status" value="1"/>
</dbReference>
<dbReference type="Proteomes" id="UP000187074">
    <property type="component" value="Unassembled WGS sequence"/>
</dbReference>
<reference evidence="6 7" key="1">
    <citation type="submission" date="2016-11" db="EMBL/GenBank/DDBJ databases">
        <title>Paenibacillus species isolates.</title>
        <authorList>
            <person name="Beno S.M."/>
        </authorList>
    </citation>
    <scope>NUCLEOTIDE SEQUENCE [LARGE SCALE GENOMIC DNA]</scope>
    <source>
        <strain evidence="6 7">FSL F4-0100</strain>
    </source>
</reference>
<feature type="region of interest" description="Disordered" evidence="4">
    <location>
        <begin position="314"/>
        <end position="337"/>
    </location>
</feature>
<dbReference type="PANTHER" id="PTHR46847">
    <property type="entry name" value="D-ALLOSE-BINDING PERIPLASMIC PROTEIN-RELATED"/>
    <property type="match status" value="1"/>
</dbReference>
<dbReference type="STRING" id="1401.BK123_23625"/>
<gene>
    <name evidence="6" type="ORF">BK123_23625</name>
</gene>
<comment type="subcellular location">
    <subcellularLocation>
        <location evidence="1">Cell envelope</location>
    </subcellularLocation>
</comment>
<dbReference type="GO" id="GO:0030313">
    <property type="term" value="C:cell envelope"/>
    <property type="evidence" value="ECO:0007669"/>
    <property type="project" value="UniProtKB-SubCell"/>
</dbReference>
<evidence type="ECO:0000256" key="4">
    <source>
        <dbReference type="SAM" id="MobiDB-lite"/>
    </source>
</evidence>
<dbReference type="GO" id="GO:0030246">
    <property type="term" value="F:carbohydrate binding"/>
    <property type="evidence" value="ECO:0007669"/>
    <property type="project" value="UniProtKB-ARBA"/>
</dbReference>
<evidence type="ECO:0000256" key="3">
    <source>
        <dbReference type="ARBA" id="ARBA00022729"/>
    </source>
</evidence>
<sequence>MMRRSLWSWGKLFVIALLCILIWHYIQGSGREAGNDVRYLIGVSQPNLSEPWRVVMNDEIRKEVERRGDVRVIFTDAAQSSSQQADDVKNLLEYGIDLLIVSLDDPVALTPTISEAYRKIPVIVMGRGVTGYDYTLYIGTDNEMIGKKAGEFALETLGPAGGSMIEVQGLKGSPSVEERSKGFREALAESSNIEITATFNADWQRDKAEDLLSEWFAANRRVDLVFAHNEAMALGAYRAAHHAGLENIDIIGIDGVNSENGSFKLISENRLTGTFTSPTGGKEAVNYAIDILNKEKGIPKKVILRSQKITAQRELSVKNSNPAKDRSDLEKRETKKQDEGKSIVLGFAQVGTESSWRLANTKSVIAAAKEAGIELLYDNAEQSQEKQIDIIRRFIKQKVDVIAFSPKTETGWEDVLQEAKEAGIPVILSDREVNVSDDTLWTAYIGSDMIDEGRRAARWLAGELTGQKRYHIVELQGTEKSAPAVGRKKGFEEVIRQHGNFEILESYSGDYTFEDGKEMMKSALQKHGSLFDVVYSHNDDMALGAIQAIEEYGLHPGKDMVIISIDATRPAFQAMVTGKLNMAVECNPLLGPQLMKAVRDLMEGKELPMKIITSEGVFSQETAKRELQNREF</sequence>